<accession>A0A1B2HK48</accession>
<gene>
    <name evidence="1" type="ORF">BBK82_20620</name>
</gene>
<evidence type="ECO:0000313" key="1">
    <source>
        <dbReference type="EMBL" id="ANZ38108.1"/>
    </source>
</evidence>
<dbReference type="EMBL" id="CP016793">
    <property type="protein sequence ID" value="ANZ38108.1"/>
    <property type="molecule type" value="Genomic_DNA"/>
</dbReference>
<evidence type="ECO:0000313" key="2">
    <source>
        <dbReference type="Proteomes" id="UP000093053"/>
    </source>
</evidence>
<organism evidence="1 2">
    <name type="scientific">Lentzea guizhouensis</name>
    <dbReference type="NCBI Taxonomy" id="1586287"/>
    <lineage>
        <taxon>Bacteria</taxon>
        <taxon>Bacillati</taxon>
        <taxon>Actinomycetota</taxon>
        <taxon>Actinomycetes</taxon>
        <taxon>Pseudonocardiales</taxon>
        <taxon>Pseudonocardiaceae</taxon>
        <taxon>Lentzea</taxon>
    </lineage>
</organism>
<reference evidence="1 2" key="1">
    <citation type="submission" date="2016-07" db="EMBL/GenBank/DDBJ databases">
        <title>Complete genome sequence of the Lentzea guizhouensis DHS C013.</title>
        <authorList>
            <person name="Cao C."/>
        </authorList>
    </citation>
    <scope>NUCLEOTIDE SEQUENCE [LARGE SCALE GENOMIC DNA]</scope>
    <source>
        <strain evidence="1 2">DHS C013</strain>
    </source>
</reference>
<proteinExistence type="predicted"/>
<dbReference type="AlphaFoldDB" id="A0A1B2HK48"/>
<name>A0A1B2HK48_9PSEU</name>
<dbReference type="KEGG" id="led:BBK82_20620"/>
<keyword evidence="2" id="KW-1185">Reference proteome</keyword>
<sequence>MPGGKMPGGVPIGGRFWLLPPFWFWLLFGRLLESLTCGATQEALVVPLPVLPGGGMPGMPVVPGGR</sequence>
<protein>
    <submittedName>
        <fullName evidence="1">Uncharacterized protein</fullName>
    </submittedName>
</protein>
<dbReference type="Proteomes" id="UP000093053">
    <property type="component" value="Chromosome"/>
</dbReference>